<proteinExistence type="predicted"/>
<dbReference type="Proteomes" id="UP000485058">
    <property type="component" value="Unassembled WGS sequence"/>
</dbReference>
<feature type="region of interest" description="Disordered" evidence="1">
    <location>
        <begin position="19"/>
        <end position="38"/>
    </location>
</feature>
<keyword evidence="4" id="KW-1185">Reference proteome</keyword>
<name>A0A6A0A3X0_HAELA</name>
<dbReference type="AlphaFoldDB" id="A0A6A0A3X0"/>
<protein>
    <submittedName>
        <fullName evidence="3">Uncharacterized protein</fullName>
    </submittedName>
</protein>
<evidence type="ECO:0000313" key="3">
    <source>
        <dbReference type="EMBL" id="GFH26708.1"/>
    </source>
</evidence>
<sequence length="223" mass="23198">MVGSGGVLLLPLLLPAGGASTASSRGGHQHQQAGARAAASRALPQATAAVQQIPLRDTSGVRGLAPAAPAVPEPEIECEDDSEVKSEAGCEVSAPLGAHSDQGGVPACGLLAKQGECRGNDGVVKASGQARATDFTNMHAMAEPPLSYGSRAPSHHLDTTAAHALLSVSIHHRSTWGAQGDHFIVQNDHLDVTFHSERYIQHENTTLGGTGCDCEMLRLHRRF</sequence>
<organism evidence="3 4">
    <name type="scientific">Haematococcus lacustris</name>
    <name type="common">Green alga</name>
    <name type="synonym">Haematococcus pluvialis</name>
    <dbReference type="NCBI Taxonomy" id="44745"/>
    <lineage>
        <taxon>Eukaryota</taxon>
        <taxon>Viridiplantae</taxon>
        <taxon>Chlorophyta</taxon>
        <taxon>core chlorophytes</taxon>
        <taxon>Chlorophyceae</taxon>
        <taxon>CS clade</taxon>
        <taxon>Chlamydomonadales</taxon>
        <taxon>Haematococcaceae</taxon>
        <taxon>Haematococcus</taxon>
    </lineage>
</organism>
<evidence type="ECO:0000256" key="1">
    <source>
        <dbReference type="SAM" id="MobiDB-lite"/>
    </source>
</evidence>
<feature type="chain" id="PRO_5025690706" evidence="2">
    <location>
        <begin position="19"/>
        <end position="223"/>
    </location>
</feature>
<feature type="signal peptide" evidence="2">
    <location>
        <begin position="1"/>
        <end position="18"/>
    </location>
</feature>
<comment type="caution">
    <text evidence="3">The sequence shown here is derived from an EMBL/GenBank/DDBJ whole genome shotgun (WGS) entry which is preliminary data.</text>
</comment>
<keyword evidence="2" id="KW-0732">Signal</keyword>
<accession>A0A6A0A3X0</accession>
<dbReference type="EMBL" id="BLLF01003212">
    <property type="protein sequence ID" value="GFH26708.1"/>
    <property type="molecule type" value="Genomic_DNA"/>
</dbReference>
<evidence type="ECO:0000256" key="2">
    <source>
        <dbReference type="SAM" id="SignalP"/>
    </source>
</evidence>
<reference evidence="3 4" key="1">
    <citation type="submission" date="2020-02" db="EMBL/GenBank/DDBJ databases">
        <title>Draft genome sequence of Haematococcus lacustris strain NIES-144.</title>
        <authorList>
            <person name="Morimoto D."/>
            <person name="Nakagawa S."/>
            <person name="Yoshida T."/>
            <person name="Sawayama S."/>
        </authorList>
    </citation>
    <scope>NUCLEOTIDE SEQUENCE [LARGE SCALE GENOMIC DNA]</scope>
    <source>
        <strain evidence="3 4">NIES-144</strain>
    </source>
</reference>
<gene>
    <name evidence="3" type="ORF">HaLaN_24900</name>
</gene>
<evidence type="ECO:0000313" key="4">
    <source>
        <dbReference type="Proteomes" id="UP000485058"/>
    </source>
</evidence>